<dbReference type="Pfam" id="PF00069">
    <property type="entry name" value="Pkinase"/>
    <property type="match status" value="1"/>
</dbReference>
<dbReference type="GO" id="GO:0004672">
    <property type="term" value="F:protein kinase activity"/>
    <property type="evidence" value="ECO:0007669"/>
    <property type="project" value="InterPro"/>
</dbReference>
<dbReference type="STRING" id="417292.SAMN05421806_10938"/>
<evidence type="ECO:0000256" key="1">
    <source>
        <dbReference type="ARBA" id="ARBA00023012"/>
    </source>
</evidence>
<dbReference type="CDD" id="cd01427">
    <property type="entry name" value="HAD_like"/>
    <property type="match status" value="1"/>
</dbReference>
<dbReference type="GO" id="GO:0000160">
    <property type="term" value="P:phosphorelay signal transduction system"/>
    <property type="evidence" value="ECO:0007669"/>
    <property type="project" value="UniProtKB-KW"/>
</dbReference>
<proteinExistence type="predicted"/>
<dbReference type="InterPro" id="IPR000719">
    <property type="entry name" value="Prot_kinase_dom"/>
</dbReference>
<feature type="compositionally biased region" description="Gly residues" evidence="4">
    <location>
        <begin position="30"/>
        <end position="42"/>
    </location>
</feature>
<keyword evidence="3" id="KW-0804">Transcription</keyword>
<evidence type="ECO:0000313" key="7">
    <source>
        <dbReference type="Proteomes" id="UP000199155"/>
    </source>
</evidence>
<feature type="region of interest" description="Disordered" evidence="4">
    <location>
        <begin position="1416"/>
        <end position="1451"/>
    </location>
</feature>
<accession>A0A1G9D6G1</accession>
<dbReference type="SMART" id="SM01043">
    <property type="entry name" value="BTAD"/>
    <property type="match status" value="1"/>
</dbReference>
<dbReference type="InterPro" id="IPR047738">
    <property type="entry name" value="SAV_2336-like_N"/>
</dbReference>
<dbReference type="InterPro" id="IPR011009">
    <property type="entry name" value="Kinase-like_dom_sf"/>
</dbReference>
<feature type="region of interest" description="Disordered" evidence="4">
    <location>
        <begin position="1234"/>
        <end position="1266"/>
    </location>
</feature>
<keyword evidence="1" id="KW-0902">Two-component regulatory system</keyword>
<feature type="compositionally biased region" description="Pro residues" evidence="4">
    <location>
        <begin position="1239"/>
        <end position="1262"/>
    </location>
</feature>
<dbReference type="Gene3D" id="1.25.40.10">
    <property type="entry name" value="Tetratricopeptide repeat domain"/>
    <property type="match status" value="1"/>
</dbReference>
<dbReference type="SUPFAM" id="SSF56784">
    <property type="entry name" value="HAD-like"/>
    <property type="match status" value="1"/>
</dbReference>
<keyword evidence="6" id="KW-0808">Transferase</keyword>
<dbReference type="SUPFAM" id="SSF48452">
    <property type="entry name" value="TPR-like"/>
    <property type="match status" value="1"/>
</dbReference>
<feature type="compositionally biased region" description="Pro residues" evidence="4">
    <location>
        <begin position="134"/>
        <end position="155"/>
    </location>
</feature>
<keyword evidence="7" id="KW-1185">Reference proteome</keyword>
<dbReference type="GO" id="GO:0005524">
    <property type="term" value="F:ATP binding"/>
    <property type="evidence" value="ECO:0007669"/>
    <property type="project" value="InterPro"/>
</dbReference>
<feature type="compositionally biased region" description="Low complexity" evidence="4">
    <location>
        <begin position="157"/>
        <end position="166"/>
    </location>
</feature>
<dbReference type="InterPro" id="IPR011990">
    <property type="entry name" value="TPR-like_helical_dom_sf"/>
</dbReference>
<dbReference type="GO" id="GO:0003677">
    <property type="term" value="F:DNA binding"/>
    <property type="evidence" value="ECO:0007669"/>
    <property type="project" value="TreeGrafter"/>
</dbReference>
<feature type="region of interest" description="Disordered" evidence="4">
    <location>
        <begin position="99"/>
        <end position="185"/>
    </location>
</feature>
<dbReference type="InterPro" id="IPR051677">
    <property type="entry name" value="AfsR-DnrI-RedD_regulator"/>
</dbReference>
<dbReference type="Proteomes" id="UP000199155">
    <property type="component" value="Unassembled WGS sequence"/>
</dbReference>
<organism evidence="6 7">
    <name type="scientific">Streptomyces indicus</name>
    <dbReference type="NCBI Taxonomy" id="417292"/>
    <lineage>
        <taxon>Bacteria</taxon>
        <taxon>Bacillati</taxon>
        <taxon>Actinomycetota</taxon>
        <taxon>Actinomycetes</taxon>
        <taxon>Kitasatosporales</taxon>
        <taxon>Streptomycetaceae</taxon>
        <taxon>Streptomyces</taxon>
    </lineage>
</organism>
<dbReference type="PANTHER" id="PTHR35807:SF1">
    <property type="entry name" value="TRANSCRIPTIONAL REGULATOR REDD"/>
    <property type="match status" value="1"/>
</dbReference>
<dbReference type="InterPro" id="IPR005158">
    <property type="entry name" value="BTAD"/>
</dbReference>
<name>A0A1G9D6G1_9ACTN</name>
<evidence type="ECO:0000256" key="2">
    <source>
        <dbReference type="ARBA" id="ARBA00023015"/>
    </source>
</evidence>
<dbReference type="PANTHER" id="PTHR35807">
    <property type="entry name" value="TRANSCRIPTIONAL REGULATOR REDD-RELATED"/>
    <property type="match status" value="1"/>
</dbReference>
<protein>
    <submittedName>
        <fullName evidence="6">Protein kinase domain-containing protein</fullName>
    </submittedName>
</protein>
<feature type="domain" description="Protein kinase" evidence="5">
    <location>
        <begin position="616"/>
        <end position="894"/>
    </location>
</feature>
<dbReference type="NCBIfam" id="NF041121">
    <property type="entry name" value="SAV_2336_NTERM"/>
    <property type="match status" value="1"/>
</dbReference>
<dbReference type="SMART" id="SM00220">
    <property type="entry name" value="S_TKc"/>
    <property type="match status" value="1"/>
</dbReference>
<dbReference type="Gene3D" id="1.10.510.10">
    <property type="entry name" value="Transferase(Phosphotransferase) domain 1"/>
    <property type="match status" value="1"/>
</dbReference>
<dbReference type="InterPro" id="IPR036412">
    <property type="entry name" value="HAD-like_sf"/>
</dbReference>
<dbReference type="EMBL" id="FNFF01000009">
    <property type="protein sequence ID" value="SDK59304.1"/>
    <property type="molecule type" value="Genomic_DNA"/>
</dbReference>
<sequence length="1689" mass="180107">MRVSDPGPEEANGQAGEGPPTDSACPGPAPGGSGSGGSGHDGSGPDAASTDATCTGSATPPPDPPLVARLAEVLTEAGGERAGEGPTSVELAELLWLARHMSPGEQQPGEEQGLSHADLPHRPPGAPQDLAPAHPEPTPPPHLPQPSQPPLPEPRVPVHLPEPALAGPGGEGDGEDGFTSLLAPAPPMLARPLTLQRALRPLKRRVPAPAGFELDEQATADRIARLAAPGQAWLPVLRPAAERWLRLRIVYDDGPTMTVWRPLLRELRTALGQSGIFRTLDVHRLTESGEVRGTAGTPADGRTVTLVLSDCMGPQWRAGPAGRRWHATLHRWAARHPVAVVQPLPERLWRTTALPATATTLTAPWPAAPNAAYRTPDGPAAYRTPGAPGTFATYGPSDAAAPGTDWLPLPVLEPSGPWLANWAALVAGSGPVPGAAAHLPPAPTAPAPARSEAVQELGPEELLLRFRALASPEAYRLAGHLAVGRPHLPYMRLVQAALERRPQPGHLAEVILSGLLKAVPGTPGAYTFREGVRELLLGTLPRTARLRTRDLLARLGAPIDDRAGIAAGEIRVAVPGGNEHAAEGSAVASVRAESVRRMGGAVREQAGQGRLFADRYVLEVRLGAGERQTWRARDLRAGRTVVLHLFPGLEPDGEGARVFRWRAGALAAVDHPNVVRLHEHGFEADTAYAVEEFVDGVSLGDVLRGPAGSRVPFWLLARLAAHTARALAAAHAHGLGHGPLKPADVLIDSADGAVRLTGFLDSVAVNSPDEDRERLDTLLHELAGYQGFRAWSLLNWQILSQVEPLEPDPDRDADAIIALLASPDFGPIIQRAATQAPQFQLIGAQLCPGAEQLSPEAKACLVILLERYGRPVPVADVARGLWGEDAGEDPVPYLEELARALGPGTLAAGRTGYAVLAAPAQIDLHAVSALVDGADFRENRTDPREDRESAEARRSMVQSALDGFEDEPLAGVPGPAARRTRIHLRALHHQLLMRRAEIDLDLGEAETAAADLARLVVRYPESESLRHLHVLALRALGRTDEAIDSYEQYHARVDGAVGPDLEGLHDELYRELLSSGARERAAVVFEFLAESPGDSEQAEDAVGRFVGALLARDLLDPDAYELLARPNGYLVITEPGSSVLPLLPTVLAELGALQAGLPLPVSLRVMFWHNSRPIGHLGRHSLRREVDPMPGEALVVVSRPLYEDARDGAVIPLSHRSFSPLIVQGELVAYVHRPEPVHSPDPSPTPAPEPPEPTEPAEPPTVPRDLVRGPFPIHGGETPEVNHATTAVVYLVPDEEDAEEYAQDTTARYYEVDLTLQRERRELPLPGAGPAPFTASVELTWNVTGPLAFVEADVSSVATALFAHLERVLTRITRRYTAERVGAAQQDVQNAQLEPWPVPGLTVSCSVHLSAAAPPMPQGADLFPSPPRPSRPSRTAAPDRPQRTTGSAGFSAEDAAEALAQARVVLLGFEGPVVRLYPAQVARDISRQLAELIVELRRPDESLRGDRLLKGTGLRQYEGHPHPLDLLRALGDHRLAAPVAERLTRLELEAAATTFPTAHADRLIRTLHASGRRVGIVTDVAPVVVSTYLDARGLGGTLRAGVYGRGPDLTRLMPHPECLRRALDATGGRRDATLLVSSSAAELEAARDLGVPSIGFARHEVTRRNLAGLGCRTVTGDLGDLLDALRTTG</sequence>
<keyword evidence="6" id="KW-0418">Kinase</keyword>
<dbReference type="Gene3D" id="3.30.200.20">
    <property type="entry name" value="Phosphorylase Kinase, domain 1"/>
    <property type="match status" value="1"/>
</dbReference>
<dbReference type="SUPFAM" id="SSF56112">
    <property type="entry name" value="Protein kinase-like (PK-like)"/>
    <property type="match status" value="1"/>
</dbReference>
<reference evidence="6 7" key="1">
    <citation type="submission" date="2016-10" db="EMBL/GenBank/DDBJ databases">
        <authorList>
            <person name="de Groot N.N."/>
        </authorList>
    </citation>
    <scope>NUCLEOTIDE SEQUENCE [LARGE SCALE GENOMIC DNA]</scope>
    <source>
        <strain evidence="6 7">CGMCC 4.5727</strain>
    </source>
</reference>
<dbReference type="GO" id="GO:0006355">
    <property type="term" value="P:regulation of DNA-templated transcription"/>
    <property type="evidence" value="ECO:0007669"/>
    <property type="project" value="TreeGrafter"/>
</dbReference>
<evidence type="ECO:0000313" key="6">
    <source>
        <dbReference type="EMBL" id="SDK59304.1"/>
    </source>
</evidence>
<dbReference type="Pfam" id="PF03704">
    <property type="entry name" value="BTAD"/>
    <property type="match status" value="1"/>
</dbReference>
<dbReference type="InterPro" id="IPR023214">
    <property type="entry name" value="HAD_sf"/>
</dbReference>
<dbReference type="Gene3D" id="3.40.50.1000">
    <property type="entry name" value="HAD superfamily/HAD-like"/>
    <property type="match status" value="1"/>
</dbReference>
<feature type="region of interest" description="Disordered" evidence="4">
    <location>
        <begin position="1"/>
        <end position="87"/>
    </location>
</feature>
<evidence type="ECO:0000256" key="4">
    <source>
        <dbReference type="SAM" id="MobiDB-lite"/>
    </source>
</evidence>
<gene>
    <name evidence="6" type="ORF">SAMN05421806_10938</name>
</gene>
<evidence type="ECO:0000256" key="3">
    <source>
        <dbReference type="ARBA" id="ARBA00023163"/>
    </source>
</evidence>
<dbReference type="PROSITE" id="PS50011">
    <property type="entry name" value="PROTEIN_KINASE_DOM"/>
    <property type="match status" value="1"/>
</dbReference>
<keyword evidence="2" id="KW-0805">Transcription regulation</keyword>
<evidence type="ECO:0000259" key="5">
    <source>
        <dbReference type="PROSITE" id="PS50011"/>
    </source>
</evidence>